<dbReference type="EMBL" id="VSSQ01012460">
    <property type="protein sequence ID" value="MPM49283.1"/>
    <property type="molecule type" value="Genomic_DNA"/>
</dbReference>
<accession>A0A645AEL1</accession>
<sequence>MIFCRAKQHNLMTFVDQLFCQFSIMVVWPAFRRTKFRTRAKTDDGAFGRKGELATGQRLFTFADLQLWPQQRLRQIFSRQHHAFIVGQGHIAFDHQRPCVFIQHARIVEQAVAHFTTPTGTMRNTCKKGHQRGFKRVRQHISAVIALFTQAMTELTPFTNFQSAMPKWHRDRFIDFRHPR</sequence>
<reference evidence="1" key="1">
    <citation type="submission" date="2019-08" db="EMBL/GenBank/DDBJ databases">
        <authorList>
            <person name="Kucharzyk K."/>
            <person name="Murdoch R.W."/>
            <person name="Higgins S."/>
            <person name="Loffler F."/>
        </authorList>
    </citation>
    <scope>NUCLEOTIDE SEQUENCE</scope>
</reference>
<name>A0A645AEL1_9ZZZZ</name>
<organism evidence="1">
    <name type="scientific">bioreactor metagenome</name>
    <dbReference type="NCBI Taxonomy" id="1076179"/>
    <lineage>
        <taxon>unclassified sequences</taxon>
        <taxon>metagenomes</taxon>
        <taxon>ecological metagenomes</taxon>
    </lineage>
</organism>
<evidence type="ECO:0000313" key="1">
    <source>
        <dbReference type="EMBL" id="MPM49283.1"/>
    </source>
</evidence>
<gene>
    <name evidence="1" type="ORF">SDC9_96012</name>
</gene>
<dbReference type="AlphaFoldDB" id="A0A645AEL1"/>
<comment type="caution">
    <text evidence="1">The sequence shown here is derived from an EMBL/GenBank/DDBJ whole genome shotgun (WGS) entry which is preliminary data.</text>
</comment>
<proteinExistence type="predicted"/>
<protein>
    <submittedName>
        <fullName evidence="1">Uncharacterized protein</fullName>
    </submittedName>
</protein>